<evidence type="ECO:0000313" key="2">
    <source>
        <dbReference type="Proteomes" id="UP001177260"/>
    </source>
</evidence>
<sequence length="194" mass="21314">MILIYPMPVLKNLQLPRRQKIALMAVFALGAFVLITSILRLQSLLVISESSDPTYDNIGAATWSAIECNVAIICASLPGIRALVSRLIPRFFSTHSGSRSRSVKGPVNRVSHSRRNTNPMPFQTSTSVVGNAPDYRLQDLDPRRERNNVEDGVDGGHNSDSIKVTTILSQEVMDGQGSRSAPEEDSSVRRLVNK</sequence>
<dbReference type="EMBL" id="JAOPJF010000018">
    <property type="protein sequence ID" value="KAK1146355.1"/>
    <property type="molecule type" value="Genomic_DNA"/>
</dbReference>
<dbReference type="Proteomes" id="UP001177260">
    <property type="component" value="Unassembled WGS sequence"/>
</dbReference>
<organism evidence="1 2">
    <name type="scientific">Aspergillus melleus</name>
    <dbReference type="NCBI Taxonomy" id="138277"/>
    <lineage>
        <taxon>Eukaryota</taxon>
        <taxon>Fungi</taxon>
        <taxon>Dikarya</taxon>
        <taxon>Ascomycota</taxon>
        <taxon>Pezizomycotina</taxon>
        <taxon>Eurotiomycetes</taxon>
        <taxon>Eurotiomycetidae</taxon>
        <taxon>Eurotiales</taxon>
        <taxon>Aspergillaceae</taxon>
        <taxon>Aspergillus</taxon>
        <taxon>Aspergillus subgen. Circumdati</taxon>
    </lineage>
</organism>
<comment type="caution">
    <text evidence="1">The sequence shown here is derived from an EMBL/GenBank/DDBJ whole genome shotgun (WGS) entry which is preliminary data.</text>
</comment>
<protein>
    <submittedName>
        <fullName evidence="1">Uncharacterized protein</fullName>
    </submittedName>
</protein>
<gene>
    <name evidence="1" type="ORF">N8T08_003142</name>
</gene>
<evidence type="ECO:0000313" key="1">
    <source>
        <dbReference type="EMBL" id="KAK1146355.1"/>
    </source>
</evidence>
<keyword evidence="2" id="KW-1185">Reference proteome</keyword>
<accession>A0ACC3B750</accession>
<name>A0ACC3B750_9EURO</name>
<reference evidence="1 2" key="1">
    <citation type="journal article" date="2023" name="ACS Omega">
        <title>Identification of the Neoaspergillic Acid Biosynthesis Gene Cluster by Establishing an In Vitro CRISPR-Ribonucleoprotein Genetic System in Aspergillus melleus.</title>
        <authorList>
            <person name="Yuan B."/>
            <person name="Grau M.F."/>
            <person name="Murata R.M."/>
            <person name="Torok T."/>
            <person name="Venkateswaran K."/>
            <person name="Stajich J.E."/>
            <person name="Wang C.C.C."/>
        </authorList>
    </citation>
    <scope>NUCLEOTIDE SEQUENCE [LARGE SCALE GENOMIC DNA]</scope>
    <source>
        <strain evidence="1 2">IMV 1140</strain>
    </source>
</reference>
<proteinExistence type="predicted"/>